<reference evidence="1" key="1">
    <citation type="submission" date="2022-07" db="EMBL/GenBank/DDBJ databases">
        <title>Pseudomonas agronomica sp. nov.: a novel bacterium with biotechnological application in the synthesis of biofertilizers from valorized agricultural residues.</title>
        <authorList>
            <person name="Robas M."/>
            <person name="Fernandez V.M."/>
            <person name="Luna L."/>
            <person name="Provanza A."/>
            <person name="Jimenez P.A."/>
        </authorList>
    </citation>
    <scope>NUCLEOTIDE SEQUENCE</scope>
    <source>
        <strain evidence="1">SAICEU22T</strain>
    </source>
</reference>
<accession>A0ABT3F9L3</accession>
<proteinExistence type="predicted"/>
<name>A0ABT3F9L3_9PSED</name>
<dbReference type="RefSeq" id="WP_264428008.1">
    <property type="nucleotide sequence ID" value="NZ_JAOSHO010000134.1"/>
</dbReference>
<dbReference type="Proteomes" id="UP001061999">
    <property type="component" value="Unassembled WGS sequence"/>
</dbReference>
<evidence type="ECO:0000313" key="1">
    <source>
        <dbReference type="EMBL" id="MCW1245195.1"/>
    </source>
</evidence>
<gene>
    <name evidence="1" type="ORF">OC610_12330</name>
</gene>
<protein>
    <submittedName>
        <fullName evidence="1">Uncharacterized protein</fullName>
    </submittedName>
</protein>
<comment type="caution">
    <text evidence="1">The sequence shown here is derived from an EMBL/GenBank/DDBJ whole genome shotgun (WGS) entry which is preliminary data.</text>
</comment>
<evidence type="ECO:0000313" key="2">
    <source>
        <dbReference type="Proteomes" id="UP001061999"/>
    </source>
</evidence>
<dbReference type="EMBL" id="JAOSHO010000134">
    <property type="protein sequence ID" value="MCW1245195.1"/>
    <property type="molecule type" value="Genomic_DNA"/>
</dbReference>
<sequence>MYASFFSSTSQRLAALKKTRVDFAVRVLLGQALEKLRINPHTTYLTTASEENLSSVTLFDETLACVEKQSCPTYTQGTNEIFNKRYSFAPEDRVKALDLIAFEKIVLGIVSSLVEKPAMDLSWPGLKSVTPKDMEAVLKTYLPGLDLNDIHVTGFATDERGGRTIASSQTLADHLLGHFGNNDIPYHAEGDHQAVNLVPFSSEEMHRHPLLTAGHLNDLLIKILPRFLV</sequence>
<keyword evidence="2" id="KW-1185">Reference proteome</keyword>
<organism evidence="1 2">
    <name type="scientific">Pseudomonas agronomica</name>
    <dbReference type="NCBI Taxonomy" id="2979328"/>
    <lineage>
        <taxon>Bacteria</taxon>
        <taxon>Pseudomonadati</taxon>
        <taxon>Pseudomonadota</taxon>
        <taxon>Gammaproteobacteria</taxon>
        <taxon>Pseudomonadales</taxon>
        <taxon>Pseudomonadaceae</taxon>
        <taxon>Pseudomonas</taxon>
    </lineage>
</organism>